<proteinExistence type="predicted"/>
<dbReference type="AlphaFoldDB" id="A0A194S7A4"/>
<accession>A0A194S7A4</accession>
<dbReference type="EMBL" id="KQ474078">
    <property type="protein sequence ID" value="KPV75296.1"/>
    <property type="molecule type" value="Genomic_DNA"/>
</dbReference>
<feature type="non-terminal residue" evidence="1">
    <location>
        <position position="60"/>
    </location>
</feature>
<sequence length="60" mass="6299">SARPSLLAPLGPNPSVLRSCRSASTMATGWIDDVNLLEWGKTVSLVIVYLDGNGARFGPA</sequence>
<protein>
    <submittedName>
        <fullName evidence="1">Uncharacterized protein</fullName>
    </submittedName>
</protein>
<dbReference type="RefSeq" id="XP_018271345.1">
    <property type="nucleotide sequence ID" value="XM_018418955.1"/>
</dbReference>
<dbReference type="GeneID" id="28979402"/>
<evidence type="ECO:0000313" key="1">
    <source>
        <dbReference type="EMBL" id="KPV75296.1"/>
    </source>
</evidence>
<feature type="non-terminal residue" evidence="1">
    <location>
        <position position="1"/>
    </location>
</feature>
<reference evidence="1 2" key="1">
    <citation type="journal article" date="2015" name="Front. Microbiol.">
        <title>Genome sequence of the plant growth promoting endophytic yeast Rhodotorula graminis WP1.</title>
        <authorList>
            <person name="Firrincieli A."/>
            <person name="Otillar R."/>
            <person name="Salamov A."/>
            <person name="Schmutz J."/>
            <person name="Khan Z."/>
            <person name="Redman R.S."/>
            <person name="Fleck N.D."/>
            <person name="Lindquist E."/>
            <person name="Grigoriev I.V."/>
            <person name="Doty S.L."/>
        </authorList>
    </citation>
    <scope>NUCLEOTIDE SEQUENCE [LARGE SCALE GENOMIC DNA]</scope>
    <source>
        <strain evidence="1 2">WP1</strain>
    </source>
</reference>
<keyword evidence="2" id="KW-1185">Reference proteome</keyword>
<name>A0A194S7A4_RHOGW</name>
<evidence type="ECO:0000313" key="2">
    <source>
        <dbReference type="Proteomes" id="UP000053890"/>
    </source>
</evidence>
<gene>
    <name evidence="1" type="ORF">RHOBADRAFT_66368</name>
</gene>
<organism evidence="1 2">
    <name type="scientific">Rhodotorula graminis (strain WP1)</name>
    <dbReference type="NCBI Taxonomy" id="578459"/>
    <lineage>
        <taxon>Eukaryota</taxon>
        <taxon>Fungi</taxon>
        <taxon>Dikarya</taxon>
        <taxon>Basidiomycota</taxon>
        <taxon>Pucciniomycotina</taxon>
        <taxon>Microbotryomycetes</taxon>
        <taxon>Sporidiobolales</taxon>
        <taxon>Sporidiobolaceae</taxon>
        <taxon>Rhodotorula</taxon>
    </lineage>
</organism>
<dbReference type="Proteomes" id="UP000053890">
    <property type="component" value="Unassembled WGS sequence"/>
</dbReference>